<dbReference type="eggNOG" id="ENOG502RX7K">
    <property type="taxonomic scope" value="Eukaryota"/>
</dbReference>
<evidence type="ECO:0000256" key="1">
    <source>
        <dbReference type="ARBA" id="ARBA00004370"/>
    </source>
</evidence>
<evidence type="ECO:0000313" key="6">
    <source>
        <dbReference type="RefSeq" id="XP_008455332.1"/>
    </source>
</evidence>
<reference evidence="6" key="2">
    <citation type="submission" date="2025-04" db="UniProtKB">
        <authorList>
            <consortium name="RefSeq"/>
        </authorList>
    </citation>
    <scope>IDENTIFICATION</scope>
</reference>
<dbReference type="GO" id="GO:0098542">
    <property type="term" value="P:defense response to other organism"/>
    <property type="evidence" value="ECO:0007669"/>
    <property type="project" value="InterPro"/>
</dbReference>
<name>A0A1S3C0T7_CUCME</name>
<evidence type="ECO:0000313" key="4">
    <source>
        <dbReference type="EnsemblPlants" id="MELO3C018746.2.1"/>
    </source>
</evidence>
<evidence type="ECO:0000313" key="5">
    <source>
        <dbReference type="Proteomes" id="UP001652600"/>
    </source>
</evidence>
<dbReference type="Proteomes" id="UP001652600">
    <property type="component" value="Chromosome 1"/>
</dbReference>
<dbReference type="AlphaFoldDB" id="A0A1S3C0T7"/>
<comment type="subcellular location">
    <subcellularLocation>
        <location evidence="1">Membrane</location>
    </subcellularLocation>
</comment>
<proteinExistence type="predicted"/>
<reference evidence="4" key="1">
    <citation type="submission" date="2023-03" db="UniProtKB">
        <authorList>
            <consortium name="EnsemblPlants"/>
        </authorList>
    </citation>
    <scope>IDENTIFICATION</scope>
</reference>
<dbReference type="OrthoDB" id="778052at2759"/>
<dbReference type="InParanoid" id="A0A1S3C0T7"/>
<dbReference type="EnsemblPlants" id="MELO3C018746.2.1">
    <property type="protein sequence ID" value="MELO3C018746.2.1"/>
    <property type="gene ID" value="MELO3C018746.2"/>
</dbReference>
<protein>
    <submittedName>
        <fullName evidence="6">NDR1/HIN1-Like protein 3-like</fullName>
    </submittedName>
</protein>
<organism evidence="5 6">
    <name type="scientific">Cucumis melo</name>
    <name type="common">Muskmelon</name>
    <dbReference type="NCBI Taxonomy" id="3656"/>
    <lineage>
        <taxon>Eukaryota</taxon>
        <taxon>Viridiplantae</taxon>
        <taxon>Streptophyta</taxon>
        <taxon>Embryophyta</taxon>
        <taxon>Tracheophyta</taxon>
        <taxon>Spermatophyta</taxon>
        <taxon>Magnoliopsida</taxon>
        <taxon>eudicotyledons</taxon>
        <taxon>Gunneridae</taxon>
        <taxon>Pentapetalae</taxon>
        <taxon>rosids</taxon>
        <taxon>fabids</taxon>
        <taxon>Cucurbitales</taxon>
        <taxon>Cucurbitaceae</taxon>
        <taxon>Benincaseae</taxon>
        <taxon>Cucumis</taxon>
    </lineage>
</organism>
<keyword evidence="3" id="KW-0812">Transmembrane</keyword>
<dbReference type="PANTHER" id="PTHR31234">
    <property type="entry name" value="LATE EMBRYOGENESIS ABUNDANT (LEA) HYDROXYPROLINE-RICH GLYCOPROTEIN FAMILY"/>
    <property type="match status" value="1"/>
</dbReference>
<reference evidence="5" key="3">
    <citation type="submission" date="2025-05" db="UniProtKB">
        <authorList>
            <consortium name="RefSeq"/>
        </authorList>
    </citation>
    <scope>NUCLEOTIDE SEQUENCE [LARGE SCALE GENOMIC DNA]</scope>
</reference>
<dbReference type="PANTHER" id="PTHR31234:SF72">
    <property type="entry name" value="NDR1_HIN1-LIKE PROTEIN 6"/>
    <property type="match status" value="1"/>
</dbReference>
<keyword evidence="5" id="KW-1185">Reference proteome</keyword>
<dbReference type="InterPro" id="IPR044839">
    <property type="entry name" value="NDR1-like"/>
</dbReference>
<sequence length="238" mass="26364">MEAPPKPKYVMLSDNHHQTSLRPPPYRRNVPRYQSKAHGGGGGGGVGCCLKCICCFYCFIFFLIFALFGFGYFLYYYYDPQIPSYKVSNFSVHAFNVKPDFSLYTEFIVIVKADNPNQNIGFIYGKNSSVSVMYSKSELCSGKIPNFRQPSKNVTDISILLSGNSEFGSGLQEALMQNRHSGKIPLLVEVKVPVTVVIGSLSLKKVNVLVNCSLVVDNLSPNKKVGILSSNYTYGASF</sequence>
<keyword evidence="2 3" id="KW-0472">Membrane</keyword>
<evidence type="ECO:0000256" key="2">
    <source>
        <dbReference type="ARBA" id="ARBA00023136"/>
    </source>
</evidence>
<dbReference type="GO" id="GO:0005886">
    <property type="term" value="C:plasma membrane"/>
    <property type="evidence" value="ECO:0007669"/>
    <property type="project" value="TreeGrafter"/>
</dbReference>
<evidence type="ECO:0000256" key="3">
    <source>
        <dbReference type="SAM" id="Phobius"/>
    </source>
</evidence>
<dbReference type="KEGG" id="cmo:103495521"/>
<dbReference type="RefSeq" id="XP_008455332.1">
    <property type="nucleotide sequence ID" value="XM_008457110.2"/>
</dbReference>
<keyword evidence="3" id="KW-1133">Transmembrane helix</keyword>
<gene>
    <name evidence="6" type="primary">LOC103495521</name>
    <name evidence="4" type="synonym">103495521</name>
</gene>
<dbReference type="GeneID" id="103495521"/>
<accession>A0A1S3C0T7</accession>
<feature type="transmembrane region" description="Helical" evidence="3">
    <location>
        <begin position="54"/>
        <end position="78"/>
    </location>
</feature>
<dbReference type="Gramene" id="MELO3C018746.2.1">
    <property type="protein sequence ID" value="MELO3C018746.2.1"/>
    <property type="gene ID" value="MELO3C018746.2"/>
</dbReference>